<feature type="domain" description="DNA-directed DNA polymerase family A palm" evidence="10">
    <location>
        <begin position="1"/>
        <end position="155"/>
    </location>
</feature>
<keyword evidence="6" id="KW-0235">DNA replication</keyword>
<dbReference type="InterPro" id="IPR001098">
    <property type="entry name" value="DNA-dir_DNA_pol_A_palm_dom"/>
</dbReference>
<evidence type="ECO:0000256" key="5">
    <source>
        <dbReference type="ARBA" id="ARBA00022695"/>
    </source>
</evidence>
<dbReference type="GO" id="GO:0003887">
    <property type="term" value="F:DNA-directed DNA polymerase activity"/>
    <property type="evidence" value="ECO:0007669"/>
    <property type="project" value="UniProtKB-KW"/>
</dbReference>
<dbReference type="PANTHER" id="PTHR10133:SF27">
    <property type="entry name" value="DNA POLYMERASE NU"/>
    <property type="match status" value="1"/>
</dbReference>
<dbReference type="Gene3D" id="1.10.150.20">
    <property type="entry name" value="5' to 3' exonuclease, C-terminal subdomain"/>
    <property type="match status" value="1"/>
</dbReference>
<evidence type="ECO:0000256" key="3">
    <source>
        <dbReference type="ARBA" id="ARBA00020311"/>
    </source>
</evidence>
<organism evidence="11 12">
    <name type="scientific">Tectimicrobiota bacterium</name>
    <dbReference type="NCBI Taxonomy" id="2528274"/>
    <lineage>
        <taxon>Bacteria</taxon>
        <taxon>Pseudomonadati</taxon>
        <taxon>Nitrospinota/Tectimicrobiota group</taxon>
        <taxon>Candidatus Tectimicrobiota</taxon>
    </lineage>
</organism>
<protein>
    <recommendedName>
        <fullName evidence="3">DNA polymerase I</fullName>
        <ecNumber evidence="2">2.7.7.7</ecNumber>
    </recommendedName>
</protein>
<dbReference type="PROSITE" id="PS00447">
    <property type="entry name" value="DNA_POLYMERASE_A"/>
    <property type="match status" value="1"/>
</dbReference>
<evidence type="ECO:0000259" key="10">
    <source>
        <dbReference type="SMART" id="SM00482"/>
    </source>
</evidence>
<proteinExistence type="inferred from homology"/>
<dbReference type="GO" id="GO:0003677">
    <property type="term" value="F:DNA binding"/>
    <property type="evidence" value="ECO:0007669"/>
    <property type="project" value="UniProtKB-KW"/>
</dbReference>
<evidence type="ECO:0000256" key="8">
    <source>
        <dbReference type="ARBA" id="ARBA00023125"/>
    </source>
</evidence>
<dbReference type="EMBL" id="VGLS01000382">
    <property type="protein sequence ID" value="MBM3224678.1"/>
    <property type="molecule type" value="Genomic_DNA"/>
</dbReference>
<dbReference type="InterPro" id="IPR019760">
    <property type="entry name" value="DNA-dir_DNA_pol_A_CS"/>
</dbReference>
<dbReference type="InterPro" id="IPR002298">
    <property type="entry name" value="DNA_polymerase_A"/>
</dbReference>
<evidence type="ECO:0000313" key="12">
    <source>
        <dbReference type="Proteomes" id="UP000712673"/>
    </source>
</evidence>
<dbReference type="SUPFAM" id="SSF56672">
    <property type="entry name" value="DNA/RNA polymerases"/>
    <property type="match status" value="1"/>
</dbReference>
<evidence type="ECO:0000256" key="7">
    <source>
        <dbReference type="ARBA" id="ARBA00022932"/>
    </source>
</evidence>
<keyword evidence="7" id="KW-0239">DNA-directed DNA polymerase</keyword>
<dbReference type="InterPro" id="IPR043502">
    <property type="entry name" value="DNA/RNA_pol_sf"/>
</dbReference>
<dbReference type="GO" id="GO:0006302">
    <property type="term" value="P:double-strand break repair"/>
    <property type="evidence" value="ECO:0007669"/>
    <property type="project" value="TreeGrafter"/>
</dbReference>
<evidence type="ECO:0000256" key="4">
    <source>
        <dbReference type="ARBA" id="ARBA00022679"/>
    </source>
</evidence>
<evidence type="ECO:0000256" key="6">
    <source>
        <dbReference type="ARBA" id="ARBA00022705"/>
    </source>
</evidence>
<keyword evidence="8" id="KW-0238">DNA-binding</keyword>
<gene>
    <name evidence="11" type="ORF">FJZ47_12855</name>
</gene>
<evidence type="ECO:0000256" key="2">
    <source>
        <dbReference type="ARBA" id="ARBA00012417"/>
    </source>
</evidence>
<reference evidence="11" key="1">
    <citation type="submission" date="2019-03" db="EMBL/GenBank/DDBJ databases">
        <title>Lake Tanganyika Metagenome-Assembled Genomes (MAGs).</title>
        <authorList>
            <person name="Tran P."/>
        </authorList>
    </citation>
    <scope>NUCLEOTIDE SEQUENCE</scope>
    <source>
        <strain evidence="11">K_DeepCast_65m_m2_066</strain>
    </source>
</reference>
<dbReference type="AlphaFoldDB" id="A0A937W1W9"/>
<evidence type="ECO:0000313" key="11">
    <source>
        <dbReference type="EMBL" id="MBM3224678.1"/>
    </source>
</evidence>
<dbReference type="FunFam" id="1.10.150.20:FF:000002">
    <property type="entry name" value="DNA polymerase I"/>
    <property type="match status" value="1"/>
</dbReference>
<dbReference type="SMART" id="SM00482">
    <property type="entry name" value="POLAc"/>
    <property type="match status" value="1"/>
</dbReference>
<dbReference type="Proteomes" id="UP000712673">
    <property type="component" value="Unassembled WGS sequence"/>
</dbReference>
<comment type="catalytic activity">
    <reaction evidence="9">
        <text>DNA(n) + a 2'-deoxyribonucleoside 5'-triphosphate = DNA(n+1) + diphosphate</text>
        <dbReference type="Rhea" id="RHEA:22508"/>
        <dbReference type="Rhea" id="RHEA-COMP:17339"/>
        <dbReference type="Rhea" id="RHEA-COMP:17340"/>
        <dbReference type="ChEBI" id="CHEBI:33019"/>
        <dbReference type="ChEBI" id="CHEBI:61560"/>
        <dbReference type="ChEBI" id="CHEBI:173112"/>
        <dbReference type="EC" id="2.7.7.7"/>
    </reaction>
</comment>
<evidence type="ECO:0000256" key="9">
    <source>
        <dbReference type="ARBA" id="ARBA00049244"/>
    </source>
</evidence>
<dbReference type="Pfam" id="PF00476">
    <property type="entry name" value="DNA_pol_A"/>
    <property type="match status" value="1"/>
</dbReference>
<evidence type="ECO:0000256" key="1">
    <source>
        <dbReference type="ARBA" id="ARBA00007705"/>
    </source>
</evidence>
<dbReference type="GO" id="GO:0006261">
    <property type="term" value="P:DNA-templated DNA replication"/>
    <property type="evidence" value="ECO:0007669"/>
    <property type="project" value="InterPro"/>
</dbReference>
<comment type="similarity">
    <text evidence="1">Belongs to the DNA polymerase type-A family.</text>
</comment>
<dbReference type="PANTHER" id="PTHR10133">
    <property type="entry name" value="DNA POLYMERASE I"/>
    <property type="match status" value="1"/>
</dbReference>
<comment type="caution">
    <text evidence="11">The sequence shown here is derived from an EMBL/GenBank/DDBJ whole genome shotgun (WGS) entry which is preliminary data.</text>
</comment>
<dbReference type="Gene3D" id="3.30.70.370">
    <property type="match status" value="1"/>
</dbReference>
<feature type="non-terminal residue" evidence="11">
    <location>
        <position position="1"/>
    </location>
</feature>
<keyword evidence="5" id="KW-0548">Nucleotidyltransferase</keyword>
<accession>A0A937W1W9</accession>
<sequence length="191" mass="21749">AMEVFGVEHSAVDSDMRRMAKTVNFGILYGLSPFGLAQRLHITNDIARQYIDGYFARYPRVKACLEGIISTARQQGYVTTLLQRRRYLPDISNANRTVRDAAERMAINMPFQGSAADLIKLAMVQLHTQIQSEHWPCHMLLQIHDELLFEIPDNAASEMIPRITETMEHVWQLDVPLTVEVGQGQTWAEAH</sequence>
<keyword evidence="4" id="KW-0808">Transferase</keyword>
<dbReference type="EC" id="2.7.7.7" evidence="2"/>
<name>A0A937W1W9_UNCTE</name>
<dbReference type="PRINTS" id="PR00868">
    <property type="entry name" value="DNAPOLI"/>
</dbReference>